<reference evidence="2" key="1">
    <citation type="submission" date="2022-03" db="EMBL/GenBank/DDBJ databases">
        <title>A functionally conserved STORR gene fusion in Papaver species that diverged 16.8 million years ago.</title>
        <authorList>
            <person name="Catania T."/>
        </authorList>
    </citation>
    <scope>NUCLEOTIDE SEQUENCE</scope>
    <source>
        <strain evidence="2">S-191538</strain>
    </source>
</reference>
<evidence type="ECO:0000313" key="3">
    <source>
        <dbReference type="Proteomes" id="UP001177140"/>
    </source>
</evidence>
<dbReference type="PANTHER" id="PTHR46309">
    <property type="entry name" value="PHD FINGER PROTEIN 12"/>
    <property type="match status" value="1"/>
</dbReference>
<dbReference type="Proteomes" id="UP001177140">
    <property type="component" value="Unassembled WGS sequence"/>
</dbReference>
<protein>
    <recommendedName>
        <fullName evidence="1">Increased DNA methylation 1 C-terminal domain-containing protein</fullName>
    </recommendedName>
</protein>
<feature type="non-terminal residue" evidence="2">
    <location>
        <position position="1"/>
    </location>
</feature>
<comment type="caution">
    <text evidence="2">The sequence shown here is derived from an EMBL/GenBank/DDBJ whole genome shotgun (WGS) entry which is preliminary data.</text>
</comment>
<evidence type="ECO:0000259" key="1">
    <source>
        <dbReference type="Pfam" id="PF23209"/>
    </source>
</evidence>
<feature type="non-terminal residue" evidence="2">
    <location>
        <position position="62"/>
    </location>
</feature>
<evidence type="ECO:0000313" key="2">
    <source>
        <dbReference type="EMBL" id="MCL7032393.1"/>
    </source>
</evidence>
<dbReference type="GO" id="GO:0005634">
    <property type="term" value="C:nucleus"/>
    <property type="evidence" value="ECO:0007669"/>
    <property type="project" value="TreeGrafter"/>
</dbReference>
<sequence>SEPNRLNFWGFCIVLLERGDELISVAVVRIHDEKLAEVPFVCTRVQYRRQGMCRILFNVLEE</sequence>
<keyword evidence="3" id="KW-1185">Reference proteome</keyword>
<dbReference type="InterPro" id="IPR016181">
    <property type="entry name" value="Acyl_CoA_acyltransferase"/>
</dbReference>
<feature type="domain" description="Increased DNA methylation 1 C-terminal" evidence="1">
    <location>
        <begin position="3"/>
        <end position="62"/>
    </location>
</feature>
<organism evidence="2 3">
    <name type="scientific">Papaver nudicaule</name>
    <name type="common">Iceland poppy</name>
    <dbReference type="NCBI Taxonomy" id="74823"/>
    <lineage>
        <taxon>Eukaryota</taxon>
        <taxon>Viridiplantae</taxon>
        <taxon>Streptophyta</taxon>
        <taxon>Embryophyta</taxon>
        <taxon>Tracheophyta</taxon>
        <taxon>Spermatophyta</taxon>
        <taxon>Magnoliopsida</taxon>
        <taxon>Ranunculales</taxon>
        <taxon>Papaveraceae</taxon>
        <taxon>Papaveroideae</taxon>
        <taxon>Papaver</taxon>
    </lineage>
</organism>
<accession>A0AA41SD47</accession>
<dbReference type="GO" id="GO:0003714">
    <property type="term" value="F:transcription corepressor activity"/>
    <property type="evidence" value="ECO:0007669"/>
    <property type="project" value="InterPro"/>
</dbReference>
<gene>
    <name evidence="2" type="ORF">MKW94_008972</name>
</gene>
<dbReference type="PANTHER" id="PTHR46309:SF12">
    <property type="entry name" value="GB|AAC80581.1"/>
    <property type="match status" value="1"/>
</dbReference>
<proteinExistence type="predicted"/>
<dbReference type="SUPFAM" id="SSF55729">
    <property type="entry name" value="Acyl-CoA N-acyltransferases (Nat)"/>
    <property type="match status" value="1"/>
</dbReference>
<dbReference type="EMBL" id="JAJJMA010123026">
    <property type="protein sequence ID" value="MCL7032393.1"/>
    <property type="molecule type" value="Genomic_DNA"/>
</dbReference>
<dbReference type="Pfam" id="PF23209">
    <property type="entry name" value="IDM1_C"/>
    <property type="match status" value="1"/>
</dbReference>
<dbReference type="InterPro" id="IPR056511">
    <property type="entry name" value="IDM1_C"/>
</dbReference>
<name>A0AA41SD47_PAPNU</name>
<dbReference type="InterPro" id="IPR042163">
    <property type="entry name" value="PHF12"/>
</dbReference>
<dbReference type="AlphaFoldDB" id="A0AA41SD47"/>
<dbReference type="GO" id="GO:0006357">
    <property type="term" value="P:regulation of transcription by RNA polymerase II"/>
    <property type="evidence" value="ECO:0007669"/>
    <property type="project" value="TreeGrafter"/>
</dbReference>